<feature type="transmembrane region" description="Helical" evidence="1">
    <location>
        <begin position="105"/>
        <end position="124"/>
    </location>
</feature>
<evidence type="ECO:0000256" key="1">
    <source>
        <dbReference type="SAM" id="Phobius"/>
    </source>
</evidence>
<name>A0ABT3GS14_9BACT</name>
<comment type="caution">
    <text evidence="2">The sequence shown here is derived from an EMBL/GenBank/DDBJ whole genome shotgun (WGS) entry which is preliminary data.</text>
</comment>
<proteinExistence type="predicted"/>
<keyword evidence="1" id="KW-0472">Membrane</keyword>
<accession>A0ABT3GS14</accession>
<keyword evidence="3" id="KW-1185">Reference proteome</keyword>
<dbReference type="RefSeq" id="WP_264490405.1">
    <property type="nucleotide sequence ID" value="NZ_JAPDDT010000023.1"/>
</dbReference>
<reference evidence="2 3" key="1">
    <citation type="submission" date="2022-10" db="EMBL/GenBank/DDBJ databases">
        <title>Luteolibacter arcticus strain CCTCC AB 2014275, whole genome shotgun sequencing project.</title>
        <authorList>
            <person name="Zhao G."/>
            <person name="Shen L."/>
        </authorList>
    </citation>
    <scope>NUCLEOTIDE SEQUENCE [LARGE SCALE GENOMIC DNA]</scope>
    <source>
        <strain evidence="2 3">CCTCC AB 2014275</strain>
    </source>
</reference>
<gene>
    <name evidence="2" type="ORF">OKA05_27330</name>
</gene>
<keyword evidence="1" id="KW-1133">Transmembrane helix</keyword>
<evidence type="ECO:0000313" key="3">
    <source>
        <dbReference type="Proteomes" id="UP001320876"/>
    </source>
</evidence>
<evidence type="ECO:0008006" key="4">
    <source>
        <dbReference type="Google" id="ProtNLM"/>
    </source>
</evidence>
<protein>
    <recommendedName>
        <fullName evidence="4">DUF4349 domain-containing protein</fullName>
    </recommendedName>
</protein>
<dbReference type="EMBL" id="JAPDDT010000023">
    <property type="protein sequence ID" value="MCW1926297.1"/>
    <property type="molecule type" value="Genomic_DNA"/>
</dbReference>
<evidence type="ECO:0000313" key="2">
    <source>
        <dbReference type="EMBL" id="MCW1926297.1"/>
    </source>
</evidence>
<dbReference type="Proteomes" id="UP001320876">
    <property type="component" value="Unassembled WGS sequence"/>
</dbReference>
<organism evidence="2 3">
    <name type="scientific">Luteolibacter arcticus</name>
    <dbReference type="NCBI Taxonomy" id="1581411"/>
    <lineage>
        <taxon>Bacteria</taxon>
        <taxon>Pseudomonadati</taxon>
        <taxon>Verrucomicrobiota</taxon>
        <taxon>Verrucomicrobiia</taxon>
        <taxon>Verrucomicrobiales</taxon>
        <taxon>Verrucomicrobiaceae</taxon>
        <taxon>Luteolibacter</taxon>
    </lineage>
</organism>
<sequence>MPPRPFYRWKSFWLGVMWLAFLCWSGWRSSLGTSSIWWSGSRDVLLLCDDGGFLEVSLIEELGHGAGLQIQSASPGPAAEGELFTRPVQVRRLADHHFPKLSFSVAYWFLTLLFLIPWLGFLAWRYQRMNRHAPGTAAPPARRST</sequence>
<keyword evidence="1" id="KW-0812">Transmembrane</keyword>